<name>A0A0D6LH79_9BILA</name>
<evidence type="ECO:0000313" key="3">
    <source>
        <dbReference type="Proteomes" id="UP000054495"/>
    </source>
</evidence>
<feature type="compositionally biased region" description="Polar residues" evidence="1">
    <location>
        <begin position="149"/>
        <end position="160"/>
    </location>
</feature>
<evidence type="ECO:0000256" key="1">
    <source>
        <dbReference type="SAM" id="MobiDB-lite"/>
    </source>
</evidence>
<sequence length="279" mass="30768">MKDAVLTPLALVCSGPLLHTAESKEEHDDSLAKDIRKDLLLLRSITCNHLFKKELDNLSKKEKTAVELDNVEMHTAHSKEDHGTTSGNQRPKEPLEGSVPSPAKEGEPPKSTKSTSTTTCSDAQPRSSQADAGHGNKEPDYSPAKGKKTPTSSNKAQQASADADSVREKIRKKLSKKSSNDGKNVDSKPVVDDADKAGMKKALQLIVRQRSSRMKHMKMLEERRNSMLAQQEQKKRQEQAAEQAKQAQQRKKPSLKEKISGALGPRKARSRKTKGKPPR</sequence>
<evidence type="ECO:0000313" key="2">
    <source>
        <dbReference type="EMBL" id="EPB71430.1"/>
    </source>
</evidence>
<organism evidence="2 3">
    <name type="scientific">Ancylostoma ceylanicum</name>
    <dbReference type="NCBI Taxonomy" id="53326"/>
    <lineage>
        <taxon>Eukaryota</taxon>
        <taxon>Metazoa</taxon>
        <taxon>Ecdysozoa</taxon>
        <taxon>Nematoda</taxon>
        <taxon>Chromadorea</taxon>
        <taxon>Rhabditida</taxon>
        <taxon>Rhabditina</taxon>
        <taxon>Rhabditomorpha</taxon>
        <taxon>Strongyloidea</taxon>
        <taxon>Ancylostomatidae</taxon>
        <taxon>Ancylostomatinae</taxon>
        <taxon>Ancylostoma</taxon>
    </lineage>
</organism>
<proteinExistence type="predicted"/>
<dbReference type="AlphaFoldDB" id="A0A0D6LH79"/>
<feature type="compositionally biased region" description="Basic residues" evidence="1">
    <location>
        <begin position="266"/>
        <end position="279"/>
    </location>
</feature>
<dbReference type="Proteomes" id="UP000054495">
    <property type="component" value="Unassembled WGS sequence"/>
</dbReference>
<dbReference type="EMBL" id="KE125110">
    <property type="protein sequence ID" value="EPB71430.1"/>
    <property type="molecule type" value="Genomic_DNA"/>
</dbReference>
<protein>
    <submittedName>
        <fullName evidence="2">Uncharacterized protein</fullName>
    </submittedName>
</protein>
<feature type="compositionally biased region" description="Basic and acidic residues" evidence="1">
    <location>
        <begin position="66"/>
        <end position="83"/>
    </location>
</feature>
<reference evidence="2 3" key="1">
    <citation type="submission" date="2013-05" db="EMBL/GenBank/DDBJ databases">
        <title>Draft genome of the parasitic nematode Anyclostoma ceylanicum.</title>
        <authorList>
            <person name="Mitreva M."/>
        </authorList>
    </citation>
    <scope>NUCLEOTIDE SEQUENCE [LARGE SCALE GENOMIC DNA]</scope>
</reference>
<feature type="compositionally biased region" description="Polar residues" evidence="1">
    <location>
        <begin position="120"/>
        <end position="130"/>
    </location>
</feature>
<feature type="compositionally biased region" description="Basic and acidic residues" evidence="1">
    <location>
        <begin position="178"/>
        <end position="198"/>
    </location>
</feature>
<feature type="region of interest" description="Disordered" evidence="1">
    <location>
        <begin position="66"/>
        <end position="279"/>
    </location>
</feature>
<gene>
    <name evidence="2" type="ORF">ANCCEY_09483</name>
</gene>
<keyword evidence="3" id="KW-1185">Reference proteome</keyword>
<accession>A0A0D6LH79</accession>